<dbReference type="PROSITE" id="PS00211">
    <property type="entry name" value="ABC_TRANSPORTER_1"/>
    <property type="match status" value="1"/>
</dbReference>
<evidence type="ECO:0000313" key="10">
    <source>
        <dbReference type="Proteomes" id="UP001204142"/>
    </source>
</evidence>
<evidence type="ECO:0000256" key="3">
    <source>
        <dbReference type="ARBA" id="ARBA00022519"/>
    </source>
</evidence>
<dbReference type="InterPro" id="IPR027417">
    <property type="entry name" value="P-loop_NTPase"/>
</dbReference>
<dbReference type="SUPFAM" id="SSF52540">
    <property type="entry name" value="P-loop containing nucleoside triphosphate hydrolases"/>
    <property type="match status" value="1"/>
</dbReference>
<evidence type="ECO:0000256" key="7">
    <source>
        <dbReference type="ARBA" id="ARBA00023136"/>
    </source>
</evidence>
<reference evidence="9 10" key="1">
    <citation type="submission" date="2022-07" db="EMBL/GenBank/DDBJ databases">
        <authorList>
            <person name="Xamxidin M."/>
            <person name="Wu M."/>
        </authorList>
    </citation>
    <scope>NUCLEOTIDE SEQUENCE [LARGE SCALE GENOMIC DNA]</scope>
    <source>
        <strain evidence="9 10">NBRC 111650</strain>
    </source>
</reference>
<keyword evidence="7" id="KW-0472">Membrane</keyword>
<sequence length="247" mass="26504">MSVVPTMIELRDVSVQAQGKVLLHIPQLSVSAGERVAVLGRNGAGKSTLLRVLNGFVKPESGTVRVNGSQVYPFTAQTSLKQVRADIGQVLQGLHLVPRLSVLENVLVGGVHRMPVFRSWCRIFNAGEIAQAQAALTAVNALHLANTRADRLSGGERQKVAIARMLMQAPRLVLADEPTAALDPTAADEVCDLLVKASTGTTLLTVVHQVELVPRLANRVLGLQHGQLVLDCPVNQLDQQQLDALYA</sequence>
<keyword evidence="5 9" id="KW-0067">ATP-binding</keyword>
<accession>A0ABT1WJ46</accession>
<proteinExistence type="predicted"/>
<keyword evidence="1" id="KW-0813">Transport</keyword>
<evidence type="ECO:0000256" key="1">
    <source>
        <dbReference type="ARBA" id="ARBA00022448"/>
    </source>
</evidence>
<evidence type="ECO:0000256" key="6">
    <source>
        <dbReference type="ARBA" id="ARBA00022967"/>
    </source>
</evidence>
<evidence type="ECO:0000313" key="9">
    <source>
        <dbReference type="EMBL" id="MCQ8896439.1"/>
    </source>
</evidence>
<dbReference type="InterPro" id="IPR050086">
    <property type="entry name" value="MetN_ABC_transporter-like"/>
</dbReference>
<dbReference type="InterPro" id="IPR003439">
    <property type="entry name" value="ABC_transporter-like_ATP-bd"/>
</dbReference>
<feature type="domain" description="ABC transporter" evidence="8">
    <location>
        <begin position="8"/>
        <end position="247"/>
    </location>
</feature>
<gene>
    <name evidence="9" type="ORF">NQT62_08345</name>
</gene>
<dbReference type="PROSITE" id="PS50893">
    <property type="entry name" value="ABC_TRANSPORTER_2"/>
    <property type="match status" value="1"/>
</dbReference>
<evidence type="ECO:0000256" key="2">
    <source>
        <dbReference type="ARBA" id="ARBA00022475"/>
    </source>
</evidence>
<dbReference type="InterPro" id="IPR017871">
    <property type="entry name" value="ABC_transporter-like_CS"/>
</dbReference>
<dbReference type="Gene3D" id="3.40.50.300">
    <property type="entry name" value="P-loop containing nucleotide triphosphate hydrolases"/>
    <property type="match status" value="1"/>
</dbReference>
<dbReference type="Proteomes" id="UP001204142">
    <property type="component" value="Unassembled WGS sequence"/>
</dbReference>
<keyword evidence="4" id="KW-0547">Nucleotide-binding</keyword>
<dbReference type="RefSeq" id="WP_256764212.1">
    <property type="nucleotide sequence ID" value="NZ_JANIGO010000002.1"/>
</dbReference>
<keyword evidence="10" id="KW-1185">Reference proteome</keyword>
<dbReference type="SMART" id="SM00382">
    <property type="entry name" value="AAA"/>
    <property type="match status" value="1"/>
</dbReference>
<organism evidence="9 10">
    <name type="scientific">Limnobacter humi</name>
    <dbReference type="NCBI Taxonomy" id="1778671"/>
    <lineage>
        <taxon>Bacteria</taxon>
        <taxon>Pseudomonadati</taxon>
        <taxon>Pseudomonadota</taxon>
        <taxon>Betaproteobacteria</taxon>
        <taxon>Burkholderiales</taxon>
        <taxon>Burkholderiaceae</taxon>
        <taxon>Limnobacter</taxon>
    </lineage>
</organism>
<protein>
    <submittedName>
        <fullName evidence="9">ATP-binding cassette domain-containing protein</fullName>
    </submittedName>
</protein>
<evidence type="ECO:0000256" key="4">
    <source>
        <dbReference type="ARBA" id="ARBA00022741"/>
    </source>
</evidence>
<keyword evidence="2" id="KW-1003">Cell membrane</keyword>
<evidence type="ECO:0000256" key="5">
    <source>
        <dbReference type="ARBA" id="ARBA00022840"/>
    </source>
</evidence>
<dbReference type="GO" id="GO:0005524">
    <property type="term" value="F:ATP binding"/>
    <property type="evidence" value="ECO:0007669"/>
    <property type="project" value="UniProtKB-KW"/>
</dbReference>
<keyword evidence="6" id="KW-1278">Translocase</keyword>
<dbReference type="InterPro" id="IPR003593">
    <property type="entry name" value="AAA+_ATPase"/>
</dbReference>
<dbReference type="PANTHER" id="PTHR43166:SF6">
    <property type="entry name" value="PHOSPHONATES IMPORT ATP-BINDING PROTEIN PHNC"/>
    <property type="match status" value="1"/>
</dbReference>
<name>A0ABT1WJ46_9BURK</name>
<evidence type="ECO:0000259" key="8">
    <source>
        <dbReference type="PROSITE" id="PS50893"/>
    </source>
</evidence>
<dbReference type="PANTHER" id="PTHR43166">
    <property type="entry name" value="AMINO ACID IMPORT ATP-BINDING PROTEIN"/>
    <property type="match status" value="1"/>
</dbReference>
<comment type="caution">
    <text evidence="9">The sequence shown here is derived from an EMBL/GenBank/DDBJ whole genome shotgun (WGS) entry which is preliminary data.</text>
</comment>
<dbReference type="EMBL" id="JANIGO010000002">
    <property type="protein sequence ID" value="MCQ8896439.1"/>
    <property type="molecule type" value="Genomic_DNA"/>
</dbReference>
<keyword evidence="3" id="KW-0997">Cell inner membrane</keyword>
<dbReference type="Pfam" id="PF00005">
    <property type="entry name" value="ABC_tran"/>
    <property type="match status" value="1"/>
</dbReference>